<evidence type="ECO:0000256" key="1">
    <source>
        <dbReference type="ARBA" id="ARBA00022490"/>
    </source>
</evidence>
<dbReference type="Gene3D" id="3.30.300.70">
    <property type="entry name" value="RimP-like superfamily, N-terminal"/>
    <property type="match status" value="1"/>
</dbReference>
<dbReference type="GO" id="GO:0000028">
    <property type="term" value="P:ribosomal small subunit assembly"/>
    <property type="evidence" value="ECO:0007669"/>
    <property type="project" value="TreeGrafter"/>
</dbReference>
<dbReference type="GO" id="GO:0005829">
    <property type="term" value="C:cytosol"/>
    <property type="evidence" value="ECO:0007669"/>
    <property type="project" value="TreeGrafter"/>
</dbReference>
<dbReference type="InterPro" id="IPR028998">
    <property type="entry name" value="RimP_C"/>
</dbReference>
<dbReference type="Pfam" id="PF02576">
    <property type="entry name" value="RimP_N"/>
    <property type="match status" value="1"/>
</dbReference>
<feature type="domain" description="Ribosome maturation factor RimP N-terminal" evidence="4">
    <location>
        <begin position="19"/>
        <end position="83"/>
    </location>
</feature>
<sequence length="155" mass="17522">MVNETIKAVESLVQTLLAGDQGYFLVDIRIKPTNNVKVYIDGDQGISIEKCVQINRALYKRLEESGLFPTGDFSLEVSSPGLDEPLKLLRQYRKNIGRQVELVLQDGSKKEGRLLEVSEDGIIVEEVKGKNKKKEVINHTFLFDNIKTTKIQVVF</sequence>
<name>A0A8J2UFX0_9BACT</name>
<dbReference type="EMBL" id="BMJC01000004">
    <property type="protein sequence ID" value="GGB11794.1"/>
    <property type="molecule type" value="Genomic_DNA"/>
</dbReference>
<dbReference type="CDD" id="cd01734">
    <property type="entry name" value="YlxS_C"/>
    <property type="match status" value="1"/>
</dbReference>
<dbReference type="SUPFAM" id="SSF75420">
    <property type="entry name" value="YhbC-like, N-terminal domain"/>
    <property type="match status" value="1"/>
</dbReference>
<evidence type="ECO:0000256" key="3">
    <source>
        <dbReference type="HAMAP-Rule" id="MF_01077"/>
    </source>
</evidence>
<keyword evidence="7" id="KW-1185">Reference proteome</keyword>
<dbReference type="HAMAP" id="MF_01077">
    <property type="entry name" value="RimP"/>
    <property type="match status" value="1"/>
</dbReference>
<dbReference type="InterPro" id="IPR003728">
    <property type="entry name" value="Ribosome_maturation_RimP"/>
</dbReference>
<dbReference type="GO" id="GO:0006412">
    <property type="term" value="P:translation"/>
    <property type="evidence" value="ECO:0007669"/>
    <property type="project" value="TreeGrafter"/>
</dbReference>
<comment type="function">
    <text evidence="3">Required for maturation of 30S ribosomal subunits.</text>
</comment>
<comment type="caution">
    <text evidence="6">The sequence shown here is derived from an EMBL/GenBank/DDBJ whole genome shotgun (WGS) entry which is preliminary data.</text>
</comment>
<evidence type="ECO:0000313" key="6">
    <source>
        <dbReference type="EMBL" id="GGB11794.1"/>
    </source>
</evidence>
<evidence type="ECO:0000313" key="7">
    <source>
        <dbReference type="Proteomes" id="UP000607559"/>
    </source>
</evidence>
<gene>
    <name evidence="3 6" type="primary">rimP</name>
    <name evidence="6" type="ORF">GCM10011511_39280</name>
</gene>
<reference evidence="6" key="1">
    <citation type="journal article" date="2014" name="Int. J. Syst. Evol. Microbiol.">
        <title>Complete genome sequence of Corynebacterium casei LMG S-19264T (=DSM 44701T), isolated from a smear-ripened cheese.</title>
        <authorList>
            <consortium name="US DOE Joint Genome Institute (JGI-PGF)"/>
            <person name="Walter F."/>
            <person name="Albersmeier A."/>
            <person name="Kalinowski J."/>
            <person name="Ruckert C."/>
        </authorList>
    </citation>
    <scope>NUCLEOTIDE SEQUENCE</scope>
    <source>
        <strain evidence="6">CGMCC 1.15448</strain>
    </source>
</reference>
<proteinExistence type="inferred from homology"/>
<comment type="subcellular location">
    <subcellularLocation>
        <location evidence="3">Cytoplasm</location>
    </subcellularLocation>
</comment>
<dbReference type="AlphaFoldDB" id="A0A8J2UFX0"/>
<dbReference type="PANTHER" id="PTHR33867:SF1">
    <property type="entry name" value="RIBOSOME MATURATION FACTOR RIMP"/>
    <property type="match status" value="1"/>
</dbReference>
<evidence type="ECO:0000259" key="5">
    <source>
        <dbReference type="Pfam" id="PF17384"/>
    </source>
</evidence>
<dbReference type="Proteomes" id="UP000607559">
    <property type="component" value="Unassembled WGS sequence"/>
</dbReference>
<dbReference type="InterPro" id="IPR028989">
    <property type="entry name" value="RimP_N"/>
</dbReference>
<reference evidence="6" key="2">
    <citation type="submission" date="2020-09" db="EMBL/GenBank/DDBJ databases">
        <authorList>
            <person name="Sun Q."/>
            <person name="Zhou Y."/>
        </authorList>
    </citation>
    <scope>NUCLEOTIDE SEQUENCE</scope>
    <source>
        <strain evidence="6">CGMCC 1.15448</strain>
    </source>
</reference>
<dbReference type="RefSeq" id="WP_188934875.1">
    <property type="nucleotide sequence ID" value="NZ_BMJC01000004.1"/>
</dbReference>
<keyword evidence="2 3" id="KW-0690">Ribosome biogenesis</keyword>
<accession>A0A8J2UFX0</accession>
<protein>
    <recommendedName>
        <fullName evidence="3">Ribosome maturation factor RimP</fullName>
    </recommendedName>
</protein>
<keyword evidence="1 3" id="KW-0963">Cytoplasm</keyword>
<dbReference type="Pfam" id="PF17384">
    <property type="entry name" value="DUF150_C"/>
    <property type="match status" value="1"/>
</dbReference>
<dbReference type="PANTHER" id="PTHR33867">
    <property type="entry name" value="RIBOSOME MATURATION FACTOR RIMP"/>
    <property type="match status" value="1"/>
</dbReference>
<dbReference type="NCBIfam" id="NF002531">
    <property type="entry name" value="PRK02001.1"/>
    <property type="match status" value="1"/>
</dbReference>
<feature type="domain" description="Ribosome maturation factor RimP C-terminal" evidence="5">
    <location>
        <begin position="86"/>
        <end position="155"/>
    </location>
</feature>
<evidence type="ECO:0000256" key="2">
    <source>
        <dbReference type="ARBA" id="ARBA00022517"/>
    </source>
</evidence>
<comment type="similarity">
    <text evidence="3">Belongs to the RimP family.</text>
</comment>
<evidence type="ECO:0000259" key="4">
    <source>
        <dbReference type="Pfam" id="PF02576"/>
    </source>
</evidence>
<organism evidence="6 7">
    <name type="scientific">Puia dinghuensis</name>
    <dbReference type="NCBI Taxonomy" id="1792502"/>
    <lineage>
        <taxon>Bacteria</taxon>
        <taxon>Pseudomonadati</taxon>
        <taxon>Bacteroidota</taxon>
        <taxon>Chitinophagia</taxon>
        <taxon>Chitinophagales</taxon>
        <taxon>Chitinophagaceae</taxon>
        <taxon>Puia</taxon>
    </lineage>
</organism>
<dbReference type="InterPro" id="IPR035956">
    <property type="entry name" value="RimP_N_sf"/>
</dbReference>